<proteinExistence type="predicted"/>
<keyword evidence="3" id="KW-1185">Reference proteome</keyword>
<evidence type="ECO:0000313" key="2">
    <source>
        <dbReference type="EMBL" id="QEX23389.1"/>
    </source>
</evidence>
<protein>
    <recommendedName>
        <fullName evidence="4">Peptidase M50 domain-containing protein</fullName>
    </recommendedName>
</protein>
<evidence type="ECO:0000256" key="1">
    <source>
        <dbReference type="SAM" id="Phobius"/>
    </source>
</evidence>
<evidence type="ECO:0008006" key="4">
    <source>
        <dbReference type="Google" id="ProtNLM"/>
    </source>
</evidence>
<dbReference type="AlphaFoldDB" id="A0A5J6N0P2"/>
<name>A0A5J6N0P2_9PROT</name>
<gene>
    <name evidence="2" type="ORF">FRZ61_33270</name>
</gene>
<dbReference type="Proteomes" id="UP000325797">
    <property type="component" value="Chromosome"/>
</dbReference>
<feature type="transmembrane region" description="Helical" evidence="1">
    <location>
        <begin position="18"/>
        <end position="38"/>
    </location>
</feature>
<organism evidence="2 3">
    <name type="scientific">Hypericibacter adhaerens</name>
    <dbReference type="NCBI Taxonomy" id="2602016"/>
    <lineage>
        <taxon>Bacteria</taxon>
        <taxon>Pseudomonadati</taxon>
        <taxon>Pseudomonadota</taxon>
        <taxon>Alphaproteobacteria</taxon>
        <taxon>Rhodospirillales</taxon>
        <taxon>Dongiaceae</taxon>
        <taxon>Hypericibacter</taxon>
    </lineage>
</organism>
<keyword evidence="1" id="KW-0812">Transmembrane</keyword>
<keyword evidence="1" id="KW-0472">Membrane</keyword>
<evidence type="ECO:0000313" key="3">
    <source>
        <dbReference type="Proteomes" id="UP000325797"/>
    </source>
</evidence>
<accession>A0A5J6N0P2</accession>
<feature type="transmembrane region" description="Helical" evidence="1">
    <location>
        <begin position="101"/>
        <end position="123"/>
    </location>
</feature>
<sequence>MGQIIEAVRESGLILEPIVGVVIGIALYLMQSWLAILVHESGHAAAAKLTGRRIHLFAVWPFVYRPRAKQWFPFAGMQGQDFGGFVIATPSRPGDWHKGEAFFILGGALGNILTSALAFLAIATGLFGGAFNLALSALAVSSFTIALINLVPRSVTGGARTDGAHLLDMLLRRRDPALERAGWLSGREIDGVRTAELDPSLLRELEADISSGKAPEITYRFFYNHFLARSDVRRCLEILDLFVSRPEELSDWVRIERAFLIALLHKEGDEALQLLAAVSPAARSNYGYWRALAVARHAAEDRQGAIDAARHGREVVKNSRAELNDDDLALLAAIERGAERLPLSDTPVPA</sequence>
<reference evidence="2 3" key="1">
    <citation type="submission" date="2019-08" db="EMBL/GenBank/DDBJ databases">
        <title>Hyperibacter terrae gen. nov., sp. nov. and Hyperibacter viscosus sp. nov., two new members in the family Rhodospirillaceae isolated from the rhizosphere of Hypericum perforatum.</title>
        <authorList>
            <person name="Noviana Z."/>
        </authorList>
    </citation>
    <scope>NUCLEOTIDE SEQUENCE [LARGE SCALE GENOMIC DNA]</scope>
    <source>
        <strain evidence="2 3">R5959</strain>
    </source>
</reference>
<keyword evidence="1" id="KW-1133">Transmembrane helix</keyword>
<feature type="transmembrane region" description="Helical" evidence="1">
    <location>
        <begin position="129"/>
        <end position="151"/>
    </location>
</feature>
<dbReference type="EMBL" id="CP042582">
    <property type="protein sequence ID" value="QEX23389.1"/>
    <property type="molecule type" value="Genomic_DNA"/>
</dbReference>
<dbReference type="KEGG" id="hadh:FRZ61_33270"/>